<evidence type="ECO:0008006" key="3">
    <source>
        <dbReference type="Google" id="ProtNLM"/>
    </source>
</evidence>
<accession>A0A1C0ZZL9</accession>
<evidence type="ECO:0000313" key="2">
    <source>
        <dbReference type="Proteomes" id="UP000093309"/>
    </source>
</evidence>
<organism evidence="1 2">
    <name type="scientific">Paenibacillus pectinilyticus</name>
    <dbReference type="NCBI Taxonomy" id="512399"/>
    <lineage>
        <taxon>Bacteria</taxon>
        <taxon>Bacillati</taxon>
        <taxon>Bacillota</taxon>
        <taxon>Bacilli</taxon>
        <taxon>Bacillales</taxon>
        <taxon>Paenibacillaceae</taxon>
        <taxon>Paenibacillus</taxon>
    </lineage>
</organism>
<dbReference type="Proteomes" id="UP000093309">
    <property type="component" value="Unassembled WGS sequence"/>
</dbReference>
<protein>
    <recommendedName>
        <fullName evidence="3">STAS/SEC14 domain-containing protein</fullName>
    </recommendedName>
</protein>
<dbReference type="AlphaFoldDB" id="A0A1C0ZZL9"/>
<dbReference type="EMBL" id="LYPC01000022">
    <property type="protein sequence ID" value="OCT13587.1"/>
    <property type="molecule type" value="Genomic_DNA"/>
</dbReference>
<gene>
    <name evidence="1" type="ORF">A8709_18515</name>
</gene>
<dbReference type="RefSeq" id="WP_065853649.1">
    <property type="nucleotide sequence ID" value="NZ_LYPC01000022.1"/>
</dbReference>
<evidence type="ECO:0000313" key="1">
    <source>
        <dbReference type="EMBL" id="OCT13587.1"/>
    </source>
</evidence>
<sequence length="131" mass="15046">MMHYYFSDKAHIFWDDVIEAVVIRWNSTAQEDEFRVPLNKLIELAVIKKAKKALIDKSPKMVLAEDVNWLSAEWLPKLLDAGIQYTATVTTENTFPTVDMRETIGKDTTEFNYHDFDDIHNAVGWLSGVPA</sequence>
<dbReference type="OrthoDB" id="852169at2"/>
<proteinExistence type="predicted"/>
<keyword evidence="2" id="KW-1185">Reference proteome</keyword>
<name>A0A1C0ZZL9_9BACL</name>
<reference evidence="2" key="1">
    <citation type="submission" date="2016-05" db="EMBL/GenBank/DDBJ databases">
        <title>Paenibacillus oryzae. sp. nov., isolated from the rice root.</title>
        <authorList>
            <person name="Zhang J."/>
            <person name="Zhang X."/>
        </authorList>
    </citation>
    <scope>NUCLEOTIDE SEQUENCE [LARGE SCALE GENOMIC DNA]</scope>
    <source>
        <strain evidence="2">KCTC13222</strain>
    </source>
</reference>
<dbReference type="STRING" id="512399.A8709_18515"/>
<comment type="caution">
    <text evidence="1">The sequence shown here is derived from an EMBL/GenBank/DDBJ whole genome shotgun (WGS) entry which is preliminary data.</text>
</comment>